<organism evidence="2 3">
    <name type="scientific">Rugosimonospora acidiphila</name>
    <dbReference type="NCBI Taxonomy" id="556531"/>
    <lineage>
        <taxon>Bacteria</taxon>
        <taxon>Bacillati</taxon>
        <taxon>Actinomycetota</taxon>
        <taxon>Actinomycetes</taxon>
        <taxon>Micromonosporales</taxon>
        <taxon>Micromonosporaceae</taxon>
        <taxon>Rugosimonospora</taxon>
    </lineage>
</organism>
<comment type="caution">
    <text evidence="2">The sequence shown here is derived from an EMBL/GenBank/DDBJ whole genome shotgun (WGS) entry which is preliminary data.</text>
</comment>
<feature type="transmembrane region" description="Helical" evidence="1">
    <location>
        <begin position="57"/>
        <end position="74"/>
    </location>
</feature>
<name>A0ABP9RSB4_9ACTN</name>
<keyword evidence="3" id="KW-1185">Reference proteome</keyword>
<keyword evidence="1" id="KW-0472">Membrane</keyword>
<protein>
    <submittedName>
        <fullName evidence="2">Uncharacterized protein</fullName>
    </submittedName>
</protein>
<evidence type="ECO:0000313" key="2">
    <source>
        <dbReference type="EMBL" id="GAA5185294.1"/>
    </source>
</evidence>
<dbReference type="Proteomes" id="UP001501570">
    <property type="component" value="Unassembled WGS sequence"/>
</dbReference>
<gene>
    <name evidence="2" type="ORF">GCM10023322_28870</name>
</gene>
<proteinExistence type="predicted"/>
<accession>A0ABP9RSB4</accession>
<keyword evidence="1" id="KW-1133">Transmembrane helix</keyword>
<keyword evidence="1" id="KW-0812">Transmembrane</keyword>
<sequence>MGWWISLATTVTDKYDTRARSFRRAWRYRRVQQLGLLAVLAGAVLLVLHLISGTASWTIIGALWGGGLLLAVVGSRSMAREMSVVATTFRRDED</sequence>
<evidence type="ECO:0000313" key="3">
    <source>
        <dbReference type="Proteomes" id="UP001501570"/>
    </source>
</evidence>
<reference evidence="3" key="1">
    <citation type="journal article" date="2019" name="Int. J. Syst. Evol. Microbiol.">
        <title>The Global Catalogue of Microorganisms (GCM) 10K type strain sequencing project: providing services to taxonomists for standard genome sequencing and annotation.</title>
        <authorList>
            <consortium name="The Broad Institute Genomics Platform"/>
            <consortium name="The Broad Institute Genome Sequencing Center for Infectious Disease"/>
            <person name="Wu L."/>
            <person name="Ma J."/>
        </authorList>
    </citation>
    <scope>NUCLEOTIDE SEQUENCE [LARGE SCALE GENOMIC DNA]</scope>
    <source>
        <strain evidence="3">JCM 18304</strain>
    </source>
</reference>
<dbReference type="EMBL" id="BAABJQ010000007">
    <property type="protein sequence ID" value="GAA5185294.1"/>
    <property type="molecule type" value="Genomic_DNA"/>
</dbReference>
<evidence type="ECO:0000256" key="1">
    <source>
        <dbReference type="SAM" id="Phobius"/>
    </source>
</evidence>
<feature type="transmembrane region" description="Helical" evidence="1">
    <location>
        <begin position="34"/>
        <end position="51"/>
    </location>
</feature>